<keyword evidence="3" id="KW-0969">Cilium</keyword>
<organism evidence="3 4">
    <name type="scientific">Rhizorhabdus histidinilytica</name>
    <dbReference type="NCBI Taxonomy" id="439228"/>
    <lineage>
        <taxon>Bacteria</taxon>
        <taxon>Pseudomonadati</taxon>
        <taxon>Pseudomonadota</taxon>
        <taxon>Alphaproteobacteria</taxon>
        <taxon>Sphingomonadales</taxon>
        <taxon>Sphingomonadaceae</taxon>
        <taxon>Rhizorhabdus</taxon>
    </lineage>
</organism>
<keyword evidence="3" id="KW-0966">Cell projection</keyword>
<dbReference type="Pfam" id="PF02108">
    <property type="entry name" value="FliH"/>
    <property type="match status" value="1"/>
</dbReference>
<feature type="region of interest" description="Disordered" evidence="1">
    <location>
        <begin position="23"/>
        <end position="59"/>
    </location>
</feature>
<dbReference type="EMBL" id="FUYM01000003">
    <property type="protein sequence ID" value="SKB52757.1"/>
    <property type="molecule type" value="Genomic_DNA"/>
</dbReference>
<evidence type="ECO:0000259" key="2">
    <source>
        <dbReference type="Pfam" id="PF02108"/>
    </source>
</evidence>
<keyword evidence="4" id="KW-1185">Reference proteome</keyword>
<reference evidence="4" key="1">
    <citation type="submission" date="2017-02" db="EMBL/GenBank/DDBJ databases">
        <authorList>
            <person name="Varghese N."/>
            <person name="Submissions S."/>
        </authorList>
    </citation>
    <scope>NUCLEOTIDE SEQUENCE [LARGE SCALE GENOMIC DNA]</scope>
    <source>
        <strain evidence="4">UM2</strain>
    </source>
</reference>
<dbReference type="AlphaFoldDB" id="A0A1T5C034"/>
<dbReference type="InterPro" id="IPR018035">
    <property type="entry name" value="Flagellar_FliH/T3SS_HrpE"/>
</dbReference>
<keyword evidence="3" id="KW-0282">Flagellum</keyword>
<name>A0A1T5C034_9SPHN</name>
<feature type="domain" description="Flagellar assembly protein FliH/Type III secretion system HrpE" evidence="2">
    <location>
        <begin position="91"/>
        <end position="205"/>
    </location>
</feature>
<dbReference type="OrthoDB" id="7449114at2"/>
<evidence type="ECO:0000313" key="3">
    <source>
        <dbReference type="EMBL" id="SKB52757.1"/>
    </source>
</evidence>
<proteinExistence type="predicted"/>
<gene>
    <name evidence="3" type="ORF">SAMN06295920_103443</name>
</gene>
<dbReference type="RefSeq" id="WP_079647785.1">
    <property type="nucleotide sequence ID" value="NZ_FUYM01000003.1"/>
</dbReference>
<protein>
    <submittedName>
        <fullName evidence="3">Flagellar assembly protein FliH</fullName>
    </submittedName>
</protein>
<sequence length="217" mass="23058">MSEVWTSEIGIAATRVDAWTRPAPSSSFTAWGGGAGHPRRRASDFAPSAMASAPEDDPAPDIEAIRADAFAEGFDHGRQAVLAEFAREREALAQLIRSAEALQPEPAGPLAAVLAETVARLVRQVVGEVKIDPATLRERAETIAEMVTAESGPARLRLHPDDIAMLDGVDLGLPVAPDHHLASGTIILESGEGWIEDGPQVRLARLRAQLDGMGLPR</sequence>
<dbReference type="Proteomes" id="UP000189818">
    <property type="component" value="Unassembled WGS sequence"/>
</dbReference>
<evidence type="ECO:0000256" key="1">
    <source>
        <dbReference type="SAM" id="MobiDB-lite"/>
    </source>
</evidence>
<evidence type="ECO:0000313" key="4">
    <source>
        <dbReference type="Proteomes" id="UP000189818"/>
    </source>
</evidence>
<dbReference type="STRING" id="439228.SAMN06295920_103443"/>
<accession>A0A1T5C034</accession>